<evidence type="ECO:0000313" key="6">
    <source>
        <dbReference type="EMBL" id="KGA41046.1"/>
    </source>
</evidence>
<dbReference type="InterPro" id="IPR001647">
    <property type="entry name" value="HTH_TetR"/>
</dbReference>
<dbReference type="InterPro" id="IPR023772">
    <property type="entry name" value="DNA-bd_HTH_TetR-type_CS"/>
</dbReference>
<evidence type="ECO:0000256" key="4">
    <source>
        <dbReference type="PROSITE-ProRule" id="PRU00335"/>
    </source>
</evidence>
<dbReference type="EMBL" id="MTAO01000022">
    <property type="protein sequence ID" value="POE23290.1"/>
    <property type="molecule type" value="Genomic_DNA"/>
</dbReference>
<evidence type="ECO:0000313" key="9">
    <source>
        <dbReference type="Proteomes" id="UP000237274"/>
    </source>
</evidence>
<keyword evidence="1" id="KW-0805">Transcription regulation</keyword>
<keyword evidence="3" id="KW-0804">Transcription</keyword>
<dbReference type="Pfam" id="PF16925">
    <property type="entry name" value="TetR_C_13"/>
    <property type="match status" value="1"/>
</dbReference>
<dbReference type="PANTHER" id="PTHR47506">
    <property type="entry name" value="TRANSCRIPTIONAL REGULATORY PROTEIN"/>
    <property type="match status" value="1"/>
</dbReference>
<proteinExistence type="predicted"/>
<comment type="caution">
    <text evidence="7">The sequence shown here is derived from an EMBL/GenBank/DDBJ whole genome shotgun (WGS) entry which is preliminary data.</text>
</comment>
<dbReference type="Gene3D" id="1.10.357.10">
    <property type="entry name" value="Tetracycline Repressor, domain 2"/>
    <property type="match status" value="1"/>
</dbReference>
<gene>
    <name evidence="7" type="ORF">BV926_20475</name>
    <name evidence="6" type="ORF">KU75_13870</name>
</gene>
<feature type="DNA-binding region" description="H-T-H motif" evidence="4">
    <location>
        <begin position="40"/>
        <end position="59"/>
    </location>
</feature>
<evidence type="ECO:0000256" key="1">
    <source>
        <dbReference type="ARBA" id="ARBA00023015"/>
    </source>
</evidence>
<dbReference type="GO" id="GO:0003677">
    <property type="term" value="F:DNA binding"/>
    <property type="evidence" value="ECO:0007669"/>
    <property type="project" value="UniProtKB-UniRule"/>
</dbReference>
<dbReference type="KEGG" id="pcv:BCS7_13680"/>
<dbReference type="Gene3D" id="1.10.10.60">
    <property type="entry name" value="Homeodomain-like"/>
    <property type="match status" value="1"/>
</dbReference>
<reference evidence="7 9" key="2">
    <citation type="submission" date="2017-01" db="EMBL/GenBank/DDBJ databases">
        <title>Comparative Genomics of 38 Pectobacterium strains comprising three species revealed the characteristics of Pectobacterium carotovorum.</title>
        <authorList>
            <person name="Xie H."/>
            <person name="Ma Y."/>
            <person name="Li X."/>
        </authorList>
    </citation>
    <scope>NUCLEOTIDE SEQUENCE [LARGE SCALE GENOMIC DNA]</scope>
    <source>
        <strain evidence="7 9">Q142</strain>
    </source>
</reference>
<dbReference type="InterPro" id="IPR011075">
    <property type="entry name" value="TetR_C"/>
</dbReference>
<organism evidence="7 9">
    <name type="scientific">Pectobacterium odoriferum</name>
    <dbReference type="NCBI Taxonomy" id="78398"/>
    <lineage>
        <taxon>Bacteria</taxon>
        <taxon>Pseudomonadati</taxon>
        <taxon>Pseudomonadota</taxon>
        <taxon>Gammaproteobacteria</taxon>
        <taxon>Enterobacterales</taxon>
        <taxon>Pectobacteriaceae</taxon>
        <taxon>Pectobacterium</taxon>
    </lineage>
</organism>
<evidence type="ECO:0000313" key="8">
    <source>
        <dbReference type="Proteomes" id="UP000029447"/>
    </source>
</evidence>
<dbReference type="SUPFAM" id="SSF48498">
    <property type="entry name" value="Tetracyclin repressor-like, C-terminal domain"/>
    <property type="match status" value="1"/>
</dbReference>
<feature type="domain" description="HTH tetR-type" evidence="5">
    <location>
        <begin position="17"/>
        <end position="77"/>
    </location>
</feature>
<dbReference type="InterPro" id="IPR009057">
    <property type="entry name" value="Homeodomain-like_sf"/>
</dbReference>
<dbReference type="InterPro" id="IPR036271">
    <property type="entry name" value="Tet_transcr_reg_TetR-rel_C_sf"/>
</dbReference>
<dbReference type="RefSeq" id="WP_039491630.1">
    <property type="nucleotide sequence ID" value="NZ_JACDRW010000009.1"/>
</dbReference>
<dbReference type="PROSITE" id="PS01081">
    <property type="entry name" value="HTH_TETR_1"/>
    <property type="match status" value="1"/>
</dbReference>
<evidence type="ECO:0000313" key="7">
    <source>
        <dbReference type="EMBL" id="POE23290.1"/>
    </source>
</evidence>
<accession>A0ABD6VKA4</accession>
<name>A0ABD6VKA4_9GAMM</name>
<dbReference type="SUPFAM" id="SSF46689">
    <property type="entry name" value="Homeodomain-like"/>
    <property type="match status" value="1"/>
</dbReference>
<evidence type="ECO:0000256" key="2">
    <source>
        <dbReference type="ARBA" id="ARBA00023125"/>
    </source>
</evidence>
<sequence>MTVSTHNKSSRRGRPRNFDRDKALVSALGVFWRCGYEPASVGELCRVMDINPPSLYAAFGSKAELFLEAVNYYERTFWDAPWERMLREENVYDAVHNFFEESAVILTSQEVPCGCLVVLAAINVSPDSKDVYNAVKALREEGRVYFRQRLQAGKEDGQLPPETDIEGIAMTLNTLLEGMSIPAQDGIAQDELKRIADQAVRLLPRP</sequence>
<keyword evidence="8" id="KW-1185">Reference proteome</keyword>
<evidence type="ECO:0000256" key="3">
    <source>
        <dbReference type="ARBA" id="ARBA00023163"/>
    </source>
</evidence>
<dbReference type="PANTHER" id="PTHR47506:SF1">
    <property type="entry name" value="HTH-TYPE TRANSCRIPTIONAL REGULATOR YJDC"/>
    <property type="match status" value="1"/>
</dbReference>
<dbReference type="AlphaFoldDB" id="A0ABD6VKA4"/>
<keyword evidence="2 4" id="KW-0238">DNA-binding</keyword>
<dbReference type="Proteomes" id="UP000029447">
    <property type="component" value="Unassembled WGS sequence"/>
</dbReference>
<protein>
    <submittedName>
        <fullName evidence="7">TetR family transcriptional regulator</fullName>
    </submittedName>
</protein>
<reference evidence="6 8" key="1">
    <citation type="submission" date="2014-08" db="EMBL/GenBank/DDBJ databases">
        <title>Genome sequences of NCPPB Pectobacterium isolates.</title>
        <authorList>
            <person name="Glover R.H."/>
            <person name="Sapp M."/>
            <person name="Elphinstone J."/>
        </authorList>
    </citation>
    <scope>NUCLEOTIDE SEQUENCE [LARGE SCALE GENOMIC DNA]</scope>
    <source>
        <strain evidence="6 8">NCPPB3841</strain>
    </source>
</reference>
<evidence type="ECO:0000259" key="5">
    <source>
        <dbReference type="PROSITE" id="PS50977"/>
    </source>
</evidence>
<dbReference type="PROSITE" id="PS50977">
    <property type="entry name" value="HTH_TETR_2"/>
    <property type="match status" value="1"/>
</dbReference>
<dbReference type="Pfam" id="PF00440">
    <property type="entry name" value="TetR_N"/>
    <property type="match status" value="1"/>
</dbReference>
<dbReference type="EMBL" id="JQOF01000010">
    <property type="protein sequence ID" value="KGA41046.1"/>
    <property type="molecule type" value="Genomic_DNA"/>
</dbReference>
<dbReference type="Proteomes" id="UP000237274">
    <property type="component" value="Unassembled WGS sequence"/>
</dbReference>